<proteinExistence type="predicted"/>
<keyword evidence="3" id="KW-1185">Reference proteome</keyword>
<dbReference type="AlphaFoldDB" id="A0A5N6RPI4"/>
<evidence type="ECO:0000256" key="1">
    <source>
        <dbReference type="SAM" id="MobiDB-lite"/>
    </source>
</evidence>
<reference evidence="2 3" key="1">
    <citation type="submission" date="2019-06" db="EMBL/GenBank/DDBJ databases">
        <title>A chromosomal-level reference genome of Carpinus fangiana (Coryloideae, Betulaceae).</title>
        <authorList>
            <person name="Yang X."/>
            <person name="Wang Z."/>
            <person name="Zhang L."/>
            <person name="Hao G."/>
            <person name="Liu J."/>
            <person name="Yang Y."/>
        </authorList>
    </citation>
    <scope>NUCLEOTIDE SEQUENCE [LARGE SCALE GENOMIC DNA]</scope>
    <source>
        <strain evidence="2">Cfa_2016G</strain>
        <tissue evidence="2">Leaf</tissue>
    </source>
</reference>
<sequence>MGSLGPETRTRSRPRRLRPGSRSTRKSSAMPGTMPPSLSSSSGLLCIGCLLLLLD</sequence>
<dbReference type="EMBL" id="CM017328">
    <property type="protein sequence ID" value="KAE8123837.1"/>
    <property type="molecule type" value="Genomic_DNA"/>
</dbReference>
<name>A0A5N6RPI4_9ROSI</name>
<evidence type="ECO:0000313" key="3">
    <source>
        <dbReference type="Proteomes" id="UP000327013"/>
    </source>
</evidence>
<protein>
    <submittedName>
        <fullName evidence="2">Uncharacterized protein</fullName>
    </submittedName>
</protein>
<dbReference type="Proteomes" id="UP000327013">
    <property type="component" value="Chromosome 8"/>
</dbReference>
<feature type="compositionally biased region" description="Basic residues" evidence="1">
    <location>
        <begin position="11"/>
        <end position="25"/>
    </location>
</feature>
<organism evidence="2 3">
    <name type="scientific">Carpinus fangiana</name>
    <dbReference type="NCBI Taxonomy" id="176857"/>
    <lineage>
        <taxon>Eukaryota</taxon>
        <taxon>Viridiplantae</taxon>
        <taxon>Streptophyta</taxon>
        <taxon>Embryophyta</taxon>
        <taxon>Tracheophyta</taxon>
        <taxon>Spermatophyta</taxon>
        <taxon>Magnoliopsida</taxon>
        <taxon>eudicotyledons</taxon>
        <taxon>Gunneridae</taxon>
        <taxon>Pentapetalae</taxon>
        <taxon>rosids</taxon>
        <taxon>fabids</taxon>
        <taxon>Fagales</taxon>
        <taxon>Betulaceae</taxon>
        <taxon>Carpinus</taxon>
    </lineage>
</organism>
<evidence type="ECO:0000313" key="2">
    <source>
        <dbReference type="EMBL" id="KAE8123837.1"/>
    </source>
</evidence>
<gene>
    <name evidence="2" type="ORF">FH972_018760</name>
</gene>
<accession>A0A5N6RPI4</accession>
<feature type="region of interest" description="Disordered" evidence="1">
    <location>
        <begin position="1"/>
        <end position="42"/>
    </location>
</feature>